<feature type="region of interest" description="Disordered" evidence="1">
    <location>
        <begin position="19"/>
        <end position="66"/>
    </location>
</feature>
<reference evidence="3" key="1">
    <citation type="journal article" date="2020" name="Stud. Mycol.">
        <title>101 Dothideomycetes genomes: a test case for predicting lifestyles and emergence of pathogens.</title>
        <authorList>
            <person name="Haridas S."/>
            <person name="Albert R."/>
            <person name="Binder M."/>
            <person name="Bloem J."/>
            <person name="Labutti K."/>
            <person name="Salamov A."/>
            <person name="Andreopoulos B."/>
            <person name="Baker S."/>
            <person name="Barry K."/>
            <person name="Bills G."/>
            <person name="Bluhm B."/>
            <person name="Cannon C."/>
            <person name="Castanera R."/>
            <person name="Culley D."/>
            <person name="Daum C."/>
            <person name="Ezra D."/>
            <person name="Gonzalez J."/>
            <person name="Henrissat B."/>
            <person name="Kuo A."/>
            <person name="Liang C."/>
            <person name="Lipzen A."/>
            <person name="Lutzoni F."/>
            <person name="Magnuson J."/>
            <person name="Mondo S."/>
            <person name="Nolan M."/>
            <person name="Ohm R."/>
            <person name="Pangilinan J."/>
            <person name="Park H.-J."/>
            <person name="Ramirez L."/>
            <person name="Alfaro M."/>
            <person name="Sun H."/>
            <person name="Tritt A."/>
            <person name="Yoshinaga Y."/>
            <person name="Zwiers L.-H."/>
            <person name="Turgeon B."/>
            <person name="Goodwin S."/>
            <person name="Spatafora J."/>
            <person name="Crous P."/>
            <person name="Grigoriev I."/>
        </authorList>
    </citation>
    <scope>NUCLEOTIDE SEQUENCE</scope>
    <source>
        <strain evidence="3">CBS 122367</strain>
    </source>
</reference>
<dbReference type="AlphaFoldDB" id="A0A6G1JKS5"/>
<gene>
    <name evidence="3" type="ORF">K458DRAFT_399013</name>
</gene>
<sequence length="297" mass="31329">MMKLLLALSILLPLAISLPSRDRQPPKHPPLRLLKTPESQQNSDPYKVSPISPDGAPPRNSSGRAQADIDLPIPWSVCSPRILDCQNCPRDFRCNTTSSSTTPALDPPPKAATPPQPPAQEEPAVLTGPQLPFAHQPFPYNANTKRSDCNPFSALATHVCPLFKRTPSDTCGSAATCRKGFCACPPGRKGQGGALRGWTWPDVMNVFVQPGAACGLRCDSLICSAVGRAKDYLGLQSEAPGPKVSALAVAGGQGVADEEVAGGVVGGSERGWGQGTDVDGMEGRDYVAGVVLLTDRW</sequence>
<proteinExistence type="predicted"/>
<feature type="chain" id="PRO_5026022635" evidence="2">
    <location>
        <begin position="18"/>
        <end position="297"/>
    </location>
</feature>
<feature type="signal peptide" evidence="2">
    <location>
        <begin position="1"/>
        <end position="17"/>
    </location>
</feature>
<feature type="compositionally biased region" description="Pro residues" evidence="1">
    <location>
        <begin position="105"/>
        <end position="120"/>
    </location>
</feature>
<keyword evidence="4" id="KW-1185">Reference proteome</keyword>
<accession>A0A6G1JKS5</accession>
<dbReference type="Proteomes" id="UP000799291">
    <property type="component" value="Unassembled WGS sequence"/>
</dbReference>
<organism evidence="3 4">
    <name type="scientific">Lentithecium fluviatile CBS 122367</name>
    <dbReference type="NCBI Taxonomy" id="1168545"/>
    <lineage>
        <taxon>Eukaryota</taxon>
        <taxon>Fungi</taxon>
        <taxon>Dikarya</taxon>
        <taxon>Ascomycota</taxon>
        <taxon>Pezizomycotina</taxon>
        <taxon>Dothideomycetes</taxon>
        <taxon>Pleosporomycetidae</taxon>
        <taxon>Pleosporales</taxon>
        <taxon>Massarineae</taxon>
        <taxon>Lentitheciaceae</taxon>
        <taxon>Lentithecium</taxon>
    </lineage>
</organism>
<dbReference type="EMBL" id="MU005570">
    <property type="protein sequence ID" value="KAF2691086.1"/>
    <property type="molecule type" value="Genomic_DNA"/>
</dbReference>
<protein>
    <submittedName>
        <fullName evidence="3">Uncharacterized protein</fullName>
    </submittedName>
</protein>
<feature type="region of interest" description="Disordered" evidence="1">
    <location>
        <begin position="97"/>
        <end position="124"/>
    </location>
</feature>
<evidence type="ECO:0000256" key="2">
    <source>
        <dbReference type="SAM" id="SignalP"/>
    </source>
</evidence>
<evidence type="ECO:0000256" key="1">
    <source>
        <dbReference type="SAM" id="MobiDB-lite"/>
    </source>
</evidence>
<evidence type="ECO:0000313" key="3">
    <source>
        <dbReference type="EMBL" id="KAF2691086.1"/>
    </source>
</evidence>
<keyword evidence="2" id="KW-0732">Signal</keyword>
<name>A0A6G1JKS5_9PLEO</name>
<evidence type="ECO:0000313" key="4">
    <source>
        <dbReference type="Proteomes" id="UP000799291"/>
    </source>
</evidence>
<dbReference type="OrthoDB" id="3799381at2759"/>